<feature type="transmembrane region" description="Helical" evidence="1">
    <location>
        <begin position="12"/>
        <end position="30"/>
    </location>
</feature>
<name>A0A1X2H415_SYNRA</name>
<dbReference type="InParanoid" id="A0A1X2H415"/>
<proteinExistence type="predicted"/>
<keyword evidence="3" id="KW-1185">Reference proteome</keyword>
<reference evidence="2 3" key="1">
    <citation type="submission" date="2016-07" db="EMBL/GenBank/DDBJ databases">
        <title>Pervasive Adenine N6-methylation of Active Genes in Fungi.</title>
        <authorList>
            <consortium name="DOE Joint Genome Institute"/>
            <person name="Mondo S.J."/>
            <person name="Dannebaum R.O."/>
            <person name="Kuo R.C."/>
            <person name="Labutti K."/>
            <person name="Haridas S."/>
            <person name="Kuo A."/>
            <person name="Salamov A."/>
            <person name="Ahrendt S.R."/>
            <person name="Lipzen A."/>
            <person name="Sullivan W."/>
            <person name="Andreopoulos W.B."/>
            <person name="Clum A."/>
            <person name="Lindquist E."/>
            <person name="Daum C."/>
            <person name="Ramamoorthy G.K."/>
            <person name="Gryganskyi A."/>
            <person name="Culley D."/>
            <person name="Magnuson J.K."/>
            <person name="James T.Y."/>
            <person name="O'Malley M.A."/>
            <person name="Stajich J.E."/>
            <person name="Spatafora J.W."/>
            <person name="Visel A."/>
            <person name="Grigoriev I.V."/>
        </authorList>
    </citation>
    <scope>NUCLEOTIDE SEQUENCE [LARGE SCALE GENOMIC DNA]</scope>
    <source>
        <strain evidence="2 3">NRRL 2496</strain>
    </source>
</reference>
<comment type="caution">
    <text evidence="2">The sequence shown here is derived from an EMBL/GenBank/DDBJ whole genome shotgun (WGS) entry which is preliminary data.</text>
</comment>
<dbReference type="Proteomes" id="UP000242180">
    <property type="component" value="Unassembled WGS sequence"/>
</dbReference>
<sequence>MQRDDGTISRLQLINFAPLPFISILYLTLLEPTAHLFFFPCRPSPLASFTCA</sequence>
<evidence type="ECO:0000313" key="2">
    <source>
        <dbReference type="EMBL" id="ORY93144.1"/>
    </source>
</evidence>
<keyword evidence="1" id="KW-1133">Transmembrane helix</keyword>
<accession>A0A1X2H415</accession>
<organism evidence="2 3">
    <name type="scientific">Syncephalastrum racemosum</name>
    <name type="common">Filamentous fungus</name>
    <dbReference type="NCBI Taxonomy" id="13706"/>
    <lineage>
        <taxon>Eukaryota</taxon>
        <taxon>Fungi</taxon>
        <taxon>Fungi incertae sedis</taxon>
        <taxon>Mucoromycota</taxon>
        <taxon>Mucoromycotina</taxon>
        <taxon>Mucoromycetes</taxon>
        <taxon>Mucorales</taxon>
        <taxon>Syncephalastraceae</taxon>
        <taxon>Syncephalastrum</taxon>
    </lineage>
</organism>
<evidence type="ECO:0000313" key="3">
    <source>
        <dbReference type="Proteomes" id="UP000242180"/>
    </source>
</evidence>
<keyword evidence="1" id="KW-0472">Membrane</keyword>
<evidence type="ECO:0000256" key="1">
    <source>
        <dbReference type="SAM" id="Phobius"/>
    </source>
</evidence>
<gene>
    <name evidence="2" type="ORF">BCR43DRAFT_366348</name>
</gene>
<keyword evidence="1" id="KW-0812">Transmembrane</keyword>
<dbReference type="EMBL" id="MCGN01000009">
    <property type="protein sequence ID" value="ORY93144.1"/>
    <property type="molecule type" value="Genomic_DNA"/>
</dbReference>
<dbReference type="AlphaFoldDB" id="A0A1X2H415"/>
<protein>
    <submittedName>
        <fullName evidence="2">Uncharacterized protein</fullName>
    </submittedName>
</protein>